<reference evidence="2 3" key="1">
    <citation type="submission" date="2019-01" db="EMBL/GenBank/DDBJ databases">
        <title>Genome Assembly of Collichthys lucidus.</title>
        <authorList>
            <person name="Cai M."/>
            <person name="Xiao S."/>
        </authorList>
    </citation>
    <scope>NUCLEOTIDE SEQUENCE [LARGE SCALE GENOMIC DNA]</scope>
    <source>
        <strain evidence="2">JT15FE1705JMU</strain>
        <tissue evidence="2">Muscle</tissue>
    </source>
</reference>
<dbReference type="Proteomes" id="UP000298787">
    <property type="component" value="Chromosome 9"/>
</dbReference>
<feature type="domain" description="PiggyBac transposable element-derived protein" evidence="1">
    <location>
        <begin position="1"/>
        <end position="176"/>
    </location>
</feature>
<dbReference type="AlphaFoldDB" id="A0A4U5ULD9"/>
<keyword evidence="3" id="KW-1185">Reference proteome</keyword>
<dbReference type="PANTHER" id="PTHR47272">
    <property type="entry name" value="DDE_TNP_1_7 DOMAIN-CONTAINING PROTEIN"/>
    <property type="match status" value="1"/>
</dbReference>
<dbReference type="STRING" id="240159.A0A4U5ULD9"/>
<protein>
    <submittedName>
        <fullName evidence="2">PiggyBac transposable element-derived protein 3</fullName>
    </submittedName>
</protein>
<gene>
    <name evidence="2" type="ORF">D9C73_010146</name>
</gene>
<name>A0A4U5ULD9_COLLU</name>
<organism evidence="2 3">
    <name type="scientific">Collichthys lucidus</name>
    <name type="common">Big head croaker</name>
    <name type="synonym">Sciaena lucida</name>
    <dbReference type="NCBI Taxonomy" id="240159"/>
    <lineage>
        <taxon>Eukaryota</taxon>
        <taxon>Metazoa</taxon>
        <taxon>Chordata</taxon>
        <taxon>Craniata</taxon>
        <taxon>Vertebrata</taxon>
        <taxon>Euteleostomi</taxon>
        <taxon>Actinopterygii</taxon>
        <taxon>Neopterygii</taxon>
        <taxon>Teleostei</taxon>
        <taxon>Neoteleostei</taxon>
        <taxon>Acanthomorphata</taxon>
        <taxon>Eupercaria</taxon>
        <taxon>Sciaenidae</taxon>
        <taxon>Collichthys</taxon>
    </lineage>
</organism>
<evidence type="ECO:0000313" key="3">
    <source>
        <dbReference type="Proteomes" id="UP000298787"/>
    </source>
</evidence>
<accession>A0A4U5ULD9</accession>
<evidence type="ECO:0000259" key="1">
    <source>
        <dbReference type="Pfam" id="PF13843"/>
    </source>
</evidence>
<proteinExistence type="predicted"/>
<evidence type="ECO:0000313" key="2">
    <source>
        <dbReference type="EMBL" id="TKS75693.1"/>
    </source>
</evidence>
<sequence>MFWNKATRVSQVADTMTLNRWEAIKNSLHFNNNERQEEGDPLFKIRPLVTQLTSKLVSIPMSEKLSVDKQMVPFKGRHRQKQYLASKPKKWGYKILILAGSDGIPHNMEIYTGRVNQPPELRDVGASGNVVLRLAQPIPKKQNYKLFFDNWFTSVPLVLTLAQQGIRCTGTVRANRLPGVIGADSVSEVER</sequence>
<dbReference type="Pfam" id="PF13843">
    <property type="entry name" value="DDE_Tnp_1_7"/>
    <property type="match status" value="1"/>
</dbReference>
<dbReference type="PANTHER" id="PTHR47272:SF1">
    <property type="entry name" value="PIGGYBAC TRANSPOSABLE ELEMENT-DERIVED PROTEIN 3-LIKE"/>
    <property type="match status" value="1"/>
</dbReference>
<dbReference type="EMBL" id="CM014086">
    <property type="protein sequence ID" value="TKS75693.1"/>
    <property type="molecule type" value="Genomic_DNA"/>
</dbReference>
<dbReference type="InterPro" id="IPR029526">
    <property type="entry name" value="PGBD"/>
</dbReference>